<feature type="domain" description="DUF4340" evidence="1">
    <location>
        <begin position="83"/>
        <end position="234"/>
    </location>
</feature>
<dbReference type="EMBL" id="JAHESD010000023">
    <property type="protein sequence ID" value="MBT1703959.1"/>
    <property type="molecule type" value="Genomic_DNA"/>
</dbReference>
<dbReference type="RefSeq" id="WP_254153920.1">
    <property type="nucleotide sequence ID" value="NZ_JAHESD010000023.1"/>
</dbReference>
<organism evidence="2 3">
    <name type="scientific">Chryseosolibacter indicus</name>
    <dbReference type="NCBI Taxonomy" id="2782351"/>
    <lineage>
        <taxon>Bacteria</taxon>
        <taxon>Pseudomonadati</taxon>
        <taxon>Bacteroidota</taxon>
        <taxon>Cytophagia</taxon>
        <taxon>Cytophagales</taxon>
        <taxon>Chryseotaleaceae</taxon>
        <taxon>Chryseosolibacter</taxon>
    </lineage>
</organism>
<protein>
    <submittedName>
        <fullName evidence="2">DUF4340 domain-containing protein</fullName>
    </submittedName>
</protein>
<keyword evidence="3" id="KW-1185">Reference proteome</keyword>
<proteinExistence type="predicted"/>
<comment type="caution">
    <text evidence="2">The sequence shown here is derived from an EMBL/GenBank/DDBJ whole genome shotgun (WGS) entry which is preliminary data.</text>
</comment>
<dbReference type="InterPro" id="IPR025641">
    <property type="entry name" value="DUF4340"/>
</dbReference>
<dbReference type="Pfam" id="PF14238">
    <property type="entry name" value="DUF4340"/>
    <property type="match status" value="1"/>
</dbReference>
<gene>
    <name evidence="2" type="ORF">KK060_11745</name>
</gene>
<accession>A0ABS5VR82</accession>
<evidence type="ECO:0000259" key="1">
    <source>
        <dbReference type="Pfam" id="PF14238"/>
    </source>
</evidence>
<evidence type="ECO:0000313" key="3">
    <source>
        <dbReference type="Proteomes" id="UP000772618"/>
    </source>
</evidence>
<reference evidence="2 3" key="1">
    <citation type="submission" date="2021-05" db="EMBL/GenBank/DDBJ databases">
        <title>A Polyphasic approach of four new species of the genus Ohtaekwangia: Ohtaekwangia histidinii sp. nov., Ohtaekwangia cretensis sp. nov., Ohtaekwangia indiensis sp. nov., Ohtaekwangia reichenbachii sp. nov. from diverse environment.</title>
        <authorList>
            <person name="Octaviana S."/>
        </authorList>
    </citation>
    <scope>NUCLEOTIDE SEQUENCE [LARGE SCALE GENOMIC DNA]</scope>
    <source>
        <strain evidence="2 3">PWU20</strain>
    </source>
</reference>
<dbReference type="Proteomes" id="UP000772618">
    <property type="component" value="Unassembled WGS sequence"/>
</dbReference>
<evidence type="ECO:0000313" key="2">
    <source>
        <dbReference type="EMBL" id="MBT1703959.1"/>
    </source>
</evidence>
<sequence length="309" mass="35644">MKKVNNKTLFLVLVLLAIVFISTRIFHSPVREGNLDKKLFAIDTSNISEISLKSKADQFKEISLVRDNDKNWKVKQNTITSEVERYPLNNLLNTIGHLNPERIVSRKKEKWGEYNVSDTADAALIIKTKEGEIKEFHVGKETMGSTYMRIGDEKEVYAVAGNILDVVNKKFTDWRERTFLRLDKKAVTKISFKYPADSAFFLERKNKTWFIGNEIADSIKVQEYLNKAHAKDLAEFADDFKPTKDADIKISLEGDATIELKAWHHSFYEWVLNSSARPNVYFLDKGKIAYADIFVPKQYFLKSTSNINK</sequence>
<name>A0ABS5VR82_9BACT</name>